<dbReference type="PANTHER" id="PTHR42923">
    <property type="entry name" value="PROTOPORPHYRINOGEN OXIDASE"/>
    <property type="match status" value="1"/>
</dbReference>
<accession>A0A3D3R4R5</accession>
<dbReference type="InterPro" id="IPR001613">
    <property type="entry name" value="Flavin_amine_oxidase"/>
</dbReference>
<dbReference type="SUPFAM" id="SSF51905">
    <property type="entry name" value="FAD/NAD(P)-binding domain"/>
    <property type="match status" value="1"/>
</dbReference>
<feature type="domain" description="Amine oxidase" evidence="4">
    <location>
        <begin position="15"/>
        <end position="461"/>
    </location>
</feature>
<comment type="cofactor">
    <cofactor evidence="1">
        <name>FAD</name>
        <dbReference type="ChEBI" id="CHEBI:57692"/>
    </cofactor>
</comment>
<dbReference type="InterPro" id="IPR036188">
    <property type="entry name" value="FAD/NAD-bd_sf"/>
</dbReference>
<organism evidence="5 6">
    <name type="scientific">Gimesia maris</name>
    <dbReference type="NCBI Taxonomy" id="122"/>
    <lineage>
        <taxon>Bacteria</taxon>
        <taxon>Pseudomonadati</taxon>
        <taxon>Planctomycetota</taxon>
        <taxon>Planctomycetia</taxon>
        <taxon>Planctomycetales</taxon>
        <taxon>Planctomycetaceae</taxon>
        <taxon>Gimesia</taxon>
    </lineage>
</organism>
<evidence type="ECO:0000259" key="4">
    <source>
        <dbReference type="Pfam" id="PF01593"/>
    </source>
</evidence>
<sequence length="490" mass="54208">MGASQSEVVIIGGGLAGLACAVTLADREIPVSLYESRPRLGGRASSFADKQSEQLIDNCQHVSMGCCFEFNRFCETVGIADSFQRAAELYFVGPDSVAPDLIDSDSKGRQFKVNRFAANPLLPSPLHLLPAFGGLSYLSWSDKIQLARGVKQLAIANIDLENEPTIADWLVEHGQSSAVINRFWNVVLVSALSESLDRISLSHARKVFVDGFLRARDNWQVLIPTVPLEHLYGTVIQDYLKQRGSKISLQTGVENIRIDGQQVTGIQLRDGSEIDCPRVVLAVPYQRVFDLLPDEFPGRESLTGIQQLESAPITSVHLWFDREITSLPHAVFVDTLSQWMFNRSRLMQNASTESGYYYQVVISASHNLTGSARQGRTQSEIISEVVRELAMIWPEANAAELLHSRMVTEHQAVFSVKPGVEQLRPSQHTQVEGLYLAGDWTSTGWPATMEGAVRSGIQAAEFLLADLDRPETILLPPAQSSFLSKILFRL</sequence>
<proteinExistence type="predicted"/>
<name>A0A3D3R4R5_9PLAN</name>
<dbReference type="PRINTS" id="PR00757">
    <property type="entry name" value="AMINEOXDASEF"/>
</dbReference>
<dbReference type="InterPro" id="IPR002937">
    <property type="entry name" value="Amino_oxidase"/>
</dbReference>
<dbReference type="InterPro" id="IPR050464">
    <property type="entry name" value="Zeta_carotene_desat/Oxidored"/>
</dbReference>
<dbReference type="InterPro" id="IPR017830">
    <property type="entry name" value="SQase_HpnE"/>
</dbReference>
<dbReference type="NCBIfam" id="TIGR03467">
    <property type="entry name" value="HpnE"/>
    <property type="match status" value="1"/>
</dbReference>
<evidence type="ECO:0000256" key="1">
    <source>
        <dbReference type="ARBA" id="ARBA00001974"/>
    </source>
</evidence>
<dbReference type="Proteomes" id="UP000263642">
    <property type="component" value="Unassembled WGS sequence"/>
</dbReference>
<comment type="caution">
    <text evidence="5">The sequence shown here is derived from an EMBL/GenBank/DDBJ whole genome shotgun (WGS) entry which is preliminary data.</text>
</comment>
<dbReference type="EMBL" id="DQAY01000069">
    <property type="protein sequence ID" value="HCO23823.1"/>
    <property type="molecule type" value="Genomic_DNA"/>
</dbReference>
<protein>
    <recommendedName>
        <fullName evidence="4">Amine oxidase domain-containing protein</fullName>
    </recommendedName>
</protein>
<gene>
    <name evidence="5" type="ORF">DIT97_12500</name>
</gene>
<dbReference type="Pfam" id="PF01593">
    <property type="entry name" value="Amino_oxidase"/>
    <property type="match status" value="1"/>
</dbReference>
<evidence type="ECO:0000313" key="6">
    <source>
        <dbReference type="Proteomes" id="UP000263642"/>
    </source>
</evidence>
<dbReference type="GO" id="GO:0016491">
    <property type="term" value="F:oxidoreductase activity"/>
    <property type="evidence" value="ECO:0007669"/>
    <property type="project" value="UniProtKB-KW"/>
</dbReference>
<evidence type="ECO:0000256" key="2">
    <source>
        <dbReference type="ARBA" id="ARBA00023002"/>
    </source>
</evidence>
<feature type="binding site" evidence="3">
    <location>
        <position position="253"/>
    </location>
    <ligand>
        <name>FAD</name>
        <dbReference type="ChEBI" id="CHEBI:57692"/>
    </ligand>
</feature>
<keyword evidence="2" id="KW-0560">Oxidoreductase</keyword>
<dbReference type="AlphaFoldDB" id="A0A3D3R4R5"/>
<dbReference type="Gene3D" id="3.50.50.60">
    <property type="entry name" value="FAD/NAD(P)-binding domain"/>
    <property type="match status" value="1"/>
</dbReference>
<reference evidence="5 6" key="1">
    <citation type="journal article" date="2018" name="Nat. Biotechnol.">
        <title>A standardized bacterial taxonomy based on genome phylogeny substantially revises the tree of life.</title>
        <authorList>
            <person name="Parks D.H."/>
            <person name="Chuvochina M."/>
            <person name="Waite D.W."/>
            <person name="Rinke C."/>
            <person name="Skarshewski A."/>
            <person name="Chaumeil P.A."/>
            <person name="Hugenholtz P."/>
        </authorList>
    </citation>
    <scope>NUCLEOTIDE SEQUENCE [LARGE SCALE GENOMIC DNA]</scope>
    <source>
        <strain evidence="5">UBA9375</strain>
    </source>
</reference>
<evidence type="ECO:0000313" key="5">
    <source>
        <dbReference type="EMBL" id="HCO23823.1"/>
    </source>
</evidence>
<evidence type="ECO:0000256" key="3">
    <source>
        <dbReference type="PIRSR" id="PIRSR601613-1"/>
    </source>
</evidence>
<dbReference type="PANTHER" id="PTHR42923:SF47">
    <property type="entry name" value="BLR3003 PROTEIN"/>
    <property type="match status" value="1"/>
</dbReference>